<evidence type="ECO:0000313" key="3">
    <source>
        <dbReference type="Proteomes" id="UP000037510"/>
    </source>
</evidence>
<dbReference type="Pfam" id="PF00089">
    <property type="entry name" value="Trypsin"/>
    <property type="match status" value="1"/>
</dbReference>
<evidence type="ECO:0000259" key="1">
    <source>
        <dbReference type="Pfam" id="PF00089"/>
    </source>
</evidence>
<dbReference type="AlphaFoldDB" id="A0A0L7KRW1"/>
<dbReference type="InterPro" id="IPR043504">
    <property type="entry name" value="Peptidase_S1_PA_chymotrypsin"/>
</dbReference>
<dbReference type="EMBL" id="JTDY01006425">
    <property type="protein sequence ID" value="KOB66023.1"/>
    <property type="molecule type" value="Genomic_DNA"/>
</dbReference>
<keyword evidence="3" id="KW-1185">Reference proteome</keyword>
<protein>
    <submittedName>
        <fullName evidence="2">Hemolymph proteinase 18</fullName>
    </submittedName>
</protein>
<feature type="non-terminal residue" evidence="2">
    <location>
        <position position="130"/>
    </location>
</feature>
<comment type="caution">
    <text evidence="2">The sequence shown here is derived from an EMBL/GenBank/DDBJ whole genome shotgun (WGS) entry which is preliminary data.</text>
</comment>
<proteinExistence type="predicted"/>
<evidence type="ECO:0000313" key="2">
    <source>
        <dbReference type="EMBL" id="KOB66023.1"/>
    </source>
</evidence>
<feature type="domain" description="Peptidase S1" evidence="1">
    <location>
        <begin position="5"/>
        <end position="87"/>
    </location>
</feature>
<dbReference type="InterPro" id="IPR001254">
    <property type="entry name" value="Trypsin_dom"/>
</dbReference>
<dbReference type="PROSITE" id="PS00134">
    <property type="entry name" value="TRYPSIN_HIS"/>
    <property type="match status" value="1"/>
</dbReference>
<dbReference type="GO" id="GO:0004252">
    <property type="term" value="F:serine-type endopeptidase activity"/>
    <property type="evidence" value="ECO:0007669"/>
    <property type="project" value="InterPro"/>
</dbReference>
<gene>
    <name evidence="2" type="ORF">OBRU01_21901</name>
</gene>
<name>A0A0L7KRW1_OPEBR</name>
<dbReference type="SUPFAM" id="SSF50494">
    <property type="entry name" value="Trypsin-like serine proteases"/>
    <property type="match status" value="1"/>
</dbReference>
<accession>A0A0L7KRW1</accession>
<dbReference type="InterPro" id="IPR009003">
    <property type="entry name" value="Peptidase_S1_PA"/>
</dbReference>
<dbReference type="GO" id="GO:0006508">
    <property type="term" value="P:proteolysis"/>
    <property type="evidence" value="ECO:0007669"/>
    <property type="project" value="InterPro"/>
</dbReference>
<organism evidence="2 3">
    <name type="scientific">Operophtera brumata</name>
    <name type="common">Winter moth</name>
    <name type="synonym">Phalaena brumata</name>
    <dbReference type="NCBI Taxonomy" id="104452"/>
    <lineage>
        <taxon>Eukaryota</taxon>
        <taxon>Metazoa</taxon>
        <taxon>Ecdysozoa</taxon>
        <taxon>Arthropoda</taxon>
        <taxon>Hexapoda</taxon>
        <taxon>Insecta</taxon>
        <taxon>Pterygota</taxon>
        <taxon>Neoptera</taxon>
        <taxon>Endopterygota</taxon>
        <taxon>Lepidoptera</taxon>
        <taxon>Glossata</taxon>
        <taxon>Ditrysia</taxon>
        <taxon>Geometroidea</taxon>
        <taxon>Geometridae</taxon>
        <taxon>Larentiinae</taxon>
        <taxon>Operophtera</taxon>
    </lineage>
</organism>
<dbReference type="InterPro" id="IPR018114">
    <property type="entry name" value="TRYPSIN_HIS"/>
</dbReference>
<sequence>MDSAQWSCGGSVISERFILTAGHCREHQLLGPVSFVALGILKRSDPVSSWQRYTVKSFISHPIIKFSHLVLPICVIDREMEAKIGQAEGWGAEGHNQQVSDGLRKHRHQLQGVDRKTQVCYGDHKENKDT</sequence>
<reference evidence="2 3" key="1">
    <citation type="journal article" date="2015" name="Genome Biol. Evol.">
        <title>The genome of winter moth (Operophtera brumata) provides a genomic perspective on sexual dimorphism and phenology.</title>
        <authorList>
            <person name="Derks M.F."/>
            <person name="Smit S."/>
            <person name="Salis L."/>
            <person name="Schijlen E."/>
            <person name="Bossers A."/>
            <person name="Mateman C."/>
            <person name="Pijl A.S."/>
            <person name="de Ridder D."/>
            <person name="Groenen M.A."/>
            <person name="Visser M.E."/>
            <person name="Megens H.J."/>
        </authorList>
    </citation>
    <scope>NUCLEOTIDE SEQUENCE [LARGE SCALE GENOMIC DNA]</scope>
    <source>
        <strain evidence="2">WM2013NL</strain>
        <tissue evidence="2">Head and thorax</tissue>
    </source>
</reference>
<dbReference type="Gene3D" id="2.40.10.10">
    <property type="entry name" value="Trypsin-like serine proteases"/>
    <property type="match status" value="1"/>
</dbReference>
<dbReference type="Proteomes" id="UP000037510">
    <property type="component" value="Unassembled WGS sequence"/>
</dbReference>
<dbReference type="STRING" id="104452.A0A0L7KRW1"/>